<name>A0ABS2PFL2_9BACL</name>
<organism evidence="2 3">
    <name type="scientific">Geomicrobium sediminis</name>
    <dbReference type="NCBI Taxonomy" id="1347788"/>
    <lineage>
        <taxon>Bacteria</taxon>
        <taxon>Bacillati</taxon>
        <taxon>Bacillota</taxon>
        <taxon>Bacilli</taxon>
        <taxon>Bacillales</taxon>
        <taxon>Geomicrobium</taxon>
    </lineage>
</organism>
<gene>
    <name evidence="2" type="ORF">JOD17_003236</name>
</gene>
<evidence type="ECO:0000256" key="1">
    <source>
        <dbReference type="SAM" id="Phobius"/>
    </source>
</evidence>
<protein>
    <submittedName>
        <fullName evidence="2">TM2 domain-containing membrane protein YozV</fullName>
    </submittedName>
</protein>
<keyword evidence="3" id="KW-1185">Reference proteome</keyword>
<dbReference type="Proteomes" id="UP000741863">
    <property type="component" value="Unassembled WGS sequence"/>
</dbReference>
<proteinExistence type="predicted"/>
<evidence type="ECO:0000313" key="2">
    <source>
        <dbReference type="EMBL" id="MBM7634136.1"/>
    </source>
</evidence>
<keyword evidence="1" id="KW-0812">Transmembrane</keyword>
<feature type="transmembrane region" description="Helical" evidence="1">
    <location>
        <begin position="31"/>
        <end position="51"/>
    </location>
</feature>
<evidence type="ECO:0000313" key="3">
    <source>
        <dbReference type="Proteomes" id="UP000741863"/>
    </source>
</evidence>
<sequence>MDPQLRNGMIFVFIGLVLLFLTFIVHFSLWLWAMIVGASFVINGVGVVHLIRYIRKL</sequence>
<accession>A0ABS2PFL2</accession>
<comment type="caution">
    <text evidence="2">The sequence shown here is derived from an EMBL/GenBank/DDBJ whole genome shotgun (WGS) entry which is preliminary data.</text>
</comment>
<dbReference type="EMBL" id="JAFBEC010000009">
    <property type="protein sequence ID" value="MBM7634136.1"/>
    <property type="molecule type" value="Genomic_DNA"/>
</dbReference>
<feature type="transmembrane region" description="Helical" evidence="1">
    <location>
        <begin position="7"/>
        <end position="25"/>
    </location>
</feature>
<reference evidence="2 3" key="1">
    <citation type="submission" date="2021-01" db="EMBL/GenBank/DDBJ databases">
        <title>Genomic Encyclopedia of Type Strains, Phase IV (KMG-IV): sequencing the most valuable type-strain genomes for metagenomic binning, comparative biology and taxonomic classification.</title>
        <authorList>
            <person name="Goeker M."/>
        </authorList>
    </citation>
    <scope>NUCLEOTIDE SEQUENCE [LARGE SCALE GENOMIC DNA]</scope>
    <source>
        <strain evidence="2 3">DSM 25540</strain>
    </source>
</reference>
<keyword evidence="1" id="KW-0472">Membrane</keyword>
<dbReference type="RefSeq" id="WP_193745061.1">
    <property type="nucleotide sequence ID" value="NZ_JAFBEC010000009.1"/>
</dbReference>
<keyword evidence="1" id="KW-1133">Transmembrane helix</keyword>